<sequence length="62" mass="7352">MTHSSIQAQLEELRLEYDQLRITIAADEQKLHLDRKQAEDLHDRITELTRLTDESYPETIDD</sequence>
<gene>
    <name evidence="2" type="ordered locus">Spiaf_1601</name>
</gene>
<reference evidence="3" key="1">
    <citation type="journal article" date="2013" name="Stand. Genomic Sci.">
        <title>Complete genome sequence of the halophilic bacterium Spirochaeta africana type strain (Z-7692(T)) from the alkaline Lake Magadi in the East African Rift.</title>
        <authorList>
            <person name="Liolos K."/>
            <person name="Abt B."/>
            <person name="Scheuner C."/>
            <person name="Teshima H."/>
            <person name="Held B."/>
            <person name="Lapidus A."/>
            <person name="Nolan M."/>
            <person name="Lucas S."/>
            <person name="Deshpande S."/>
            <person name="Cheng J.F."/>
            <person name="Tapia R."/>
            <person name="Goodwin L.A."/>
            <person name="Pitluck S."/>
            <person name="Pagani I."/>
            <person name="Ivanova N."/>
            <person name="Mavromatis K."/>
            <person name="Mikhailova N."/>
            <person name="Huntemann M."/>
            <person name="Pati A."/>
            <person name="Chen A."/>
            <person name="Palaniappan K."/>
            <person name="Land M."/>
            <person name="Rohde M."/>
            <person name="Tindall B.J."/>
            <person name="Detter J.C."/>
            <person name="Goker M."/>
            <person name="Bristow J."/>
            <person name="Eisen J.A."/>
            <person name="Markowitz V."/>
            <person name="Hugenholtz P."/>
            <person name="Woyke T."/>
            <person name="Klenk H.P."/>
            <person name="Kyrpides N.C."/>
        </authorList>
    </citation>
    <scope>NUCLEOTIDE SEQUENCE</scope>
    <source>
        <strain evidence="3">ATCC 700263 / DSM 8902 / Z-7692</strain>
    </source>
</reference>
<protein>
    <submittedName>
        <fullName evidence="2">Uncharacterized protein</fullName>
    </submittedName>
</protein>
<evidence type="ECO:0000313" key="2">
    <source>
        <dbReference type="EMBL" id="AFG37659.1"/>
    </source>
</evidence>
<keyword evidence="3" id="KW-1185">Reference proteome</keyword>
<keyword evidence="1" id="KW-0175">Coiled coil</keyword>
<organism evidence="2 3">
    <name type="scientific">Spirochaeta africana (strain ATCC 700263 / DSM 8902 / Z-7692)</name>
    <dbReference type="NCBI Taxonomy" id="889378"/>
    <lineage>
        <taxon>Bacteria</taxon>
        <taxon>Pseudomonadati</taxon>
        <taxon>Spirochaetota</taxon>
        <taxon>Spirochaetia</taxon>
        <taxon>Spirochaetales</taxon>
        <taxon>Spirochaetaceae</taxon>
        <taxon>Spirochaeta</taxon>
    </lineage>
</organism>
<name>H9UJG6_SPIAZ</name>
<dbReference type="AlphaFoldDB" id="H9UJG6"/>
<dbReference type="RefSeq" id="WP_014455642.1">
    <property type="nucleotide sequence ID" value="NC_017098.1"/>
</dbReference>
<dbReference type="PATRIC" id="fig|889378.3.peg.1588"/>
<evidence type="ECO:0000256" key="1">
    <source>
        <dbReference type="SAM" id="Coils"/>
    </source>
</evidence>
<evidence type="ECO:0000313" key="3">
    <source>
        <dbReference type="Proteomes" id="UP000007383"/>
    </source>
</evidence>
<dbReference type="Proteomes" id="UP000007383">
    <property type="component" value="Chromosome"/>
</dbReference>
<dbReference type="EMBL" id="CP003282">
    <property type="protein sequence ID" value="AFG37659.1"/>
    <property type="molecule type" value="Genomic_DNA"/>
</dbReference>
<dbReference type="HOGENOM" id="CLU_2901948_0_0_12"/>
<proteinExistence type="predicted"/>
<feature type="coiled-coil region" evidence="1">
    <location>
        <begin position="3"/>
        <end position="30"/>
    </location>
</feature>
<accession>H9UJG6</accession>
<dbReference type="KEGG" id="sfc:Spiaf_1601"/>